<name>A0A9Q8ZFK1_CURCL</name>
<dbReference type="VEuPathDB" id="FungiDB:yc1106_07798"/>
<dbReference type="Proteomes" id="UP001056012">
    <property type="component" value="Chromosome 6"/>
</dbReference>
<evidence type="ECO:0000256" key="1">
    <source>
        <dbReference type="SAM" id="MobiDB-lite"/>
    </source>
</evidence>
<keyword evidence="3" id="KW-1185">Reference proteome</keyword>
<feature type="region of interest" description="Disordered" evidence="1">
    <location>
        <begin position="197"/>
        <end position="233"/>
    </location>
</feature>
<dbReference type="OrthoDB" id="3693506at2759"/>
<evidence type="ECO:0000313" key="2">
    <source>
        <dbReference type="EMBL" id="USP80524.1"/>
    </source>
</evidence>
<reference evidence="2" key="1">
    <citation type="submission" date="2021-12" db="EMBL/GenBank/DDBJ databases">
        <title>Curvularia clavata genome.</title>
        <authorList>
            <person name="Cao Y."/>
        </authorList>
    </citation>
    <scope>NUCLEOTIDE SEQUENCE</scope>
    <source>
        <strain evidence="2">Yc1106</strain>
    </source>
</reference>
<evidence type="ECO:0000313" key="3">
    <source>
        <dbReference type="Proteomes" id="UP001056012"/>
    </source>
</evidence>
<sequence>MESPANSPTVSRRLSLANLASTFVSSNIDPTEAAVIRKAQMNSDLISAFKSACYPGIKPYITGVGLYTHIAGPSKPSTSTQEEILPSQPRFVPIQRPFGSQDSGSKLPEKVRKAWEDLRDIIKVEGEVVGKLKLGLEHLTERYRGLPVPDLSVFLAHSERQDMLMPWDQPIRRDTVIVEVAMELQSASRRTPDVVGANVSEDDVPMQGMEGEINRKIPSSTQIYGPDPRRQRQ</sequence>
<organism evidence="2 3">
    <name type="scientific">Curvularia clavata</name>
    <dbReference type="NCBI Taxonomy" id="95742"/>
    <lineage>
        <taxon>Eukaryota</taxon>
        <taxon>Fungi</taxon>
        <taxon>Dikarya</taxon>
        <taxon>Ascomycota</taxon>
        <taxon>Pezizomycotina</taxon>
        <taxon>Dothideomycetes</taxon>
        <taxon>Pleosporomycetidae</taxon>
        <taxon>Pleosporales</taxon>
        <taxon>Pleosporineae</taxon>
        <taxon>Pleosporaceae</taxon>
        <taxon>Curvularia</taxon>
    </lineage>
</organism>
<gene>
    <name evidence="2" type="ORF">yc1106_07798</name>
</gene>
<dbReference type="EMBL" id="CP089279">
    <property type="protein sequence ID" value="USP80524.1"/>
    <property type="molecule type" value="Genomic_DNA"/>
</dbReference>
<accession>A0A9Q8ZFK1</accession>
<dbReference type="AlphaFoldDB" id="A0A9Q8ZFK1"/>
<proteinExistence type="predicted"/>
<protein>
    <submittedName>
        <fullName evidence="2">Uncharacterized protein</fullName>
    </submittedName>
</protein>